<evidence type="ECO:0000313" key="1">
    <source>
        <dbReference type="EMBL" id="MBB3880392.1"/>
    </source>
</evidence>
<comment type="caution">
    <text evidence="1">The sequence shown here is derived from an EMBL/GenBank/DDBJ whole genome shotgun (WGS) entry which is preliminary data.</text>
</comment>
<name>A0A7W6F415_9SPHN</name>
<evidence type="ECO:0000313" key="2">
    <source>
        <dbReference type="Proteomes" id="UP000538670"/>
    </source>
</evidence>
<dbReference type="InterPro" id="IPR041854">
    <property type="entry name" value="BFD-like_2Fe2S-bd_dom_sf"/>
</dbReference>
<accession>A0A7W6F415</accession>
<sequence>MEVAAEESVLVVCVCNAIRECQVREAARAGSVTPCQMYRALGRQPKCGQCATVARAIIDEERAAA</sequence>
<dbReference type="EMBL" id="JACIDH010000015">
    <property type="protein sequence ID" value="MBB3880392.1"/>
    <property type="molecule type" value="Genomic_DNA"/>
</dbReference>
<reference evidence="1 2" key="1">
    <citation type="submission" date="2020-08" db="EMBL/GenBank/DDBJ databases">
        <title>Genomic Encyclopedia of Type Strains, Phase IV (KMG-IV): sequencing the most valuable type-strain genomes for metagenomic binning, comparative biology and taxonomic classification.</title>
        <authorList>
            <person name="Goeker M."/>
        </authorList>
    </citation>
    <scope>NUCLEOTIDE SEQUENCE [LARGE SCALE GENOMIC DNA]</scope>
    <source>
        <strain evidence="1 2">DSM 19512</strain>
    </source>
</reference>
<keyword evidence="2" id="KW-1185">Reference proteome</keyword>
<dbReference type="AlphaFoldDB" id="A0A7W6F415"/>
<organism evidence="1 2">
    <name type="scientific">Sphingomonas pseudosanguinis</name>
    <dbReference type="NCBI Taxonomy" id="413712"/>
    <lineage>
        <taxon>Bacteria</taxon>
        <taxon>Pseudomonadati</taxon>
        <taxon>Pseudomonadota</taxon>
        <taxon>Alphaproteobacteria</taxon>
        <taxon>Sphingomonadales</taxon>
        <taxon>Sphingomonadaceae</taxon>
        <taxon>Sphingomonas</taxon>
    </lineage>
</organism>
<proteinExistence type="predicted"/>
<gene>
    <name evidence="1" type="ORF">GGR48_002836</name>
</gene>
<dbReference type="Gene3D" id="1.10.10.1100">
    <property type="entry name" value="BFD-like [2Fe-2S]-binding domain"/>
    <property type="match status" value="1"/>
</dbReference>
<protein>
    <submittedName>
        <fullName evidence="1">Bacterioferritin-associated ferredoxin</fullName>
    </submittedName>
</protein>
<dbReference type="Proteomes" id="UP000538670">
    <property type="component" value="Unassembled WGS sequence"/>
</dbReference>